<proteinExistence type="predicted"/>
<dbReference type="AlphaFoldDB" id="A0A2K3KUK2"/>
<dbReference type="InterPro" id="IPR001810">
    <property type="entry name" value="F-box_dom"/>
</dbReference>
<reference evidence="2 3" key="1">
    <citation type="journal article" date="2014" name="Am. J. Bot.">
        <title>Genome assembly and annotation for red clover (Trifolium pratense; Fabaceae).</title>
        <authorList>
            <person name="Istvanek J."/>
            <person name="Jaros M."/>
            <person name="Krenek A."/>
            <person name="Repkova J."/>
        </authorList>
    </citation>
    <scope>NUCLEOTIDE SEQUENCE [LARGE SCALE GENOMIC DNA]</scope>
    <source>
        <strain evidence="3">cv. Tatra</strain>
        <tissue evidence="2">Young leaves</tissue>
    </source>
</reference>
<dbReference type="Gene3D" id="1.20.1280.50">
    <property type="match status" value="1"/>
</dbReference>
<sequence>MTSFEELPEGCIAAILSRTTPLDAGRLSIVSKTFRSAANSDAVWNQFLPSDPHFIDSIILHSPSLANNIPTKKNLYLALSDHPIIIDNGKKVLFTNCRFLQC</sequence>
<evidence type="ECO:0000313" key="2">
    <source>
        <dbReference type="EMBL" id="PNX69960.1"/>
    </source>
</evidence>
<dbReference type="Pfam" id="PF00646">
    <property type="entry name" value="F-box"/>
    <property type="match status" value="1"/>
</dbReference>
<evidence type="ECO:0000259" key="1">
    <source>
        <dbReference type="PROSITE" id="PS50181"/>
    </source>
</evidence>
<dbReference type="InterPro" id="IPR036047">
    <property type="entry name" value="F-box-like_dom_sf"/>
</dbReference>
<name>A0A2K3KUK2_TRIPR</name>
<reference evidence="2 3" key="2">
    <citation type="journal article" date="2017" name="Front. Plant Sci.">
        <title>Gene Classification and Mining of Molecular Markers Useful in Red Clover (Trifolium pratense) Breeding.</title>
        <authorList>
            <person name="Istvanek J."/>
            <person name="Dluhosova J."/>
            <person name="Dluhos P."/>
            <person name="Patkova L."/>
            <person name="Nedelnik J."/>
            <person name="Repkova J."/>
        </authorList>
    </citation>
    <scope>NUCLEOTIDE SEQUENCE [LARGE SCALE GENOMIC DNA]</scope>
    <source>
        <strain evidence="3">cv. Tatra</strain>
        <tissue evidence="2">Young leaves</tissue>
    </source>
</reference>
<dbReference type="STRING" id="57577.A0A2K3KUK2"/>
<comment type="caution">
    <text evidence="2">The sequence shown here is derived from an EMBL/GenBank/DDBJ whole genome shotgun (WGS) entry which is preliminary data.</text>
</comment>
<accession>A0A2K3KUK2</accession>
<dbReference type="PANTHER" id="PTHR32278:SF131">
    <property type="entry name" value="F-BOX PROTEIN PP2-A13"/>
    <property type="match status" value="1"/>
</dbReference>
<protein>
    <submittedName>
        <fullName evidence="2">F-box protein pp2-b1</fullName>
    </submittedName>
</protein>
<dbReference type="SMART" id="SM00256">
    <property type="entry name" value="FBOX"/>
    <property type="match status" value="1"/>
</dbReference>
<dbReference type="SUPFAM" id="SSF81383">
    <property type="entry name" value="F-box domain"/>
    <property type="match status" value="1"/>
</dbReference>
<organism evidence="2 3">
    <name type="scientific">Trifolium pratense</name>
    <name type="common">Red clover</name>
    <dbReference type="NCBI Taxonomy" id="57577"/>
    <lineage>
        <taxon>Eukaryota</taxon>
        <taxon>Viridiplantae</taxon>
        <taxon>Streptophyta</taxon>
        <taxon>Embryophyta</taxon>
        <taxon>Tracheophyta</taxon>
        <taxon>Spermatophyta</taxon>
        <taxon>Magnoliopsida</taxon>
        <taxon>eudicotyledons</taxon>
        <taxon>Gunneridae</taxon>
        <taxon>Pentapetalae</taxon>
        <taxon>rosids</taxon>
        <taxon>fabids</taxon>
        <taxon>Fabales</taxon>
        <taxon>Fabaceae</taxon>
        <taxon>Papilionoideae</taxon>
        <taxon>50 kb inversion clade</taxon>
        <taxon>NPAAA clade</taxon>
        <taxon>Hologalegina</taxon>
        <taxon>IRL clade</taxon>
        <taxon>Trifolieae</taxon>
        <taxon>Trifolium</taxon>
    </lineage>
</organism>
<feature type="domain" description="F-box" evidence="1">
    <location>
        <begin position="1"/>
        <end position="47"/>
    </location>
</feature>
<dbReference type="PANTHER" id="PTHR32278">
    <property type="entry name" value="F-BOX DOMAIN-CONTAINING PROTEIN"/>
    <property type="match status" value="1"/>
</dbReference>
<dbReference type="Proteomes" id="UP000236291">
    <property type="component" value="Unassembled WGS sequence"/>
</dbReference>
<gene>
    <name evidence="2" type="ORF">L195_g057006</name>
</gene>
<dbReference type="EMBL" id="ASHM01110647">
    <property type="protein sequence ID" value="PNX69960.1"/>
    <property type="molecule type" value="Genomic_DNA"/>
</dbReference>
<evidence type="ECO:0000313" key="3">
    <source>
        <dbReference type="Proteomes" id="UP000236291"/>
    </source>
</evidence>
<dbReference type="CDD" id="cd22162">
    <property type="entry name" value="F-box_AtSKIP3-like"/>
    <property type="match status" value="1"/>
</dbReference>
<dbReference type="PROSITE" id="PS50181">
    <property type="entry name" value="FBOX"/>
    <property type="match status" value="1"/>
</dbReference>